<proteinExistence type="predicted"/>
<reference evidence="2" key="1">
    <citation type="journal article" date="2023" name="Microb. Genom.">
        <title>Mesoterricola silvestris gen. nov., sp. nov., Mesoterricola sediminis sp. nov., Geothrix oryzae sp. nov., Geothrix edaphica sp. nov., Geothrix rubra sp. nov., and Geothrix limicola sp. nov., six novel members of Acidobacteriota isolated from soils.</title>
        <authorList>
            <person name="Weisberg A.J."/>
            <person name="Pearce E."/>
            <person name="Kramer C.G."/>
            <person name="Chang J.H."/>
            <person name="Clarke C.R."/>
        </authorList>
    </citation>
    <scope>NUCLEOTIDE SEQUENCE</scope>
    <source>
        <strain evidence="2">ND06-05F</strain>
    </source>
</reference>
<dbReference type="InterPro" id="IPR002575">
    <property type="entry name" value="Aminoglycoside_PTrfase"/>
</dbReference>
<dbReference type="InterPro" id="IPR011009">
    <property type="entry name" value="Kinase-like_dom_sf"/>
</dbReference>
<dbReference type="SMART" id="SM00587">
    <property type="entry name" value="CHK"/>
    <property type="match status" value="1"/>
</dbReference>
<evidence type="ECO:0000259" key="1">
    <source>
        <dbReference type="SMART" id="SM00587"/>
    </source>
</evidence>
<dbReference type="Gene3D" id="3.90.1200.10">
    <property type="match status" value="1"/>
</dbReference>
<dbReference type="EMBL" id="JARAWN010000063">
    <property type="protein sequence ID" value="MDX3130802.1"/>
    <property type="molecule type" value="Genomic_DNA"/>
</dbReference>
<dbReference type="Pfam" id="PF01636">
    <property type="entry name" value="APH"/>
    <property type="match status" value="1"/>
</dbReference>
<protein>
    <submittedName>
        <fullName evidence="2">Phosphotransferase</fullName>
    </submittedName>
</protein>
<comment type="caution">
    <text evidence="2">The sequence shown here is derived from an EMBL/GenBank/DDBJ whole genome shotgun (WGS) entry which is preliminary data.</text>
</comment>
<dbReference type="RefSeq" id="WP_159024433.1">
    <property type="nucleotide sequence ID" value="NZ_JARAWN010000063.1"/>
</dbReference>
<dbReference type="Proteomes" id="UP001273589">
    <property type="component" value="Unassembled WGS sequence"/>
</dbReference>
<evidence type="ECO:0000313" key="2">
    <source>
        <dbReference type="EMBL" id="MDX3130802.1"/>
    </source>
</evidence>
<sequence length="302" mass="32850">MSGLEDGGLAGSGLVGQVRRLLVSYTGDSGASPESLVLKTPLPQMAEGEALAAVERRFYELGLAGEAAVAVPRVLHCDDGSLLMEDLGREGFVRQSDGYTRDEAVRAVQEIAKLHGYFRGRALDRNAWLRPPVDSPVATFCRRELQSWDGEWPRVLGVVPGLLSTRFDDVATMLDTEDRTVAHGDFHSQNVHMGRHGCTLIDFQFVQHASGMLDVARLLATSLTVEARRDVETEILAAYEAASGTAIDVVALRAGFLWSFAAPLALHLVAMKAQGRNWPDRLPILERCLAAADDWDALSVLT</sequence>
<name>A0AAJ2PPG7_9ACTN</name>
<dbReference type="SUPFAM" id="SSF56112">
    <property type="entry name" value="Protein kinase-like (PK-like)"/>
    <property type="match status" value="1"/>
</dbReference>
<evidence type="ECO:0000313" key="3">
    <source>
        <dbReference type="Proteomes" id="UP001273589"/>
    </source>
</evidence>
<gene>
    <name evidence="2" type="ORF">PV367_13605</name>
</gene>
<accession>A0AAJ2PPG7</accession>
<dbReference type="AlphaFoldDB" id="A0AAJ2PPG7"/>
<organism evidence="2 3">
    <name type="scientific">Streptomyces europaeiscabiei</name>
    <dbReference type="NCBI Taxonomy" id="146819"/>
    <lineage>
        <taxon>Bacteria</taxon>
        <taxon>Bacillati</taxon>
        <taxon>Actinomycetota</taxon>
        <taxon>Actinomycetes</taxon>
        <taxon>Kitasatosporales</taxon>
        <taxon>Streptomycetaceae</taxon>
        <taxon>Streptomyces</taxon>
    </lineage>
</organism>
<dbReference type="InterPro" id="IPR015897">
    <property type="entry name" value="CHK_kinase-like"/>
</dbReference>
<feature type="domain" description="CHK kinase-like" evidence="1">
    <location>
        <begin position="82"/>
        <end position="248"/>
    </location>
</feature>